<organism evidence="2 3">
    <name type="scientific">Paenibacillus oryzisoli</name>
    <dbReference type="NCBI Taxonomy" id="1850517"/>
    <lineage>
        <taxon>Bacteria</taxon>
        <taxon>Bacillati</taxon>
        <taxon>Bacillota</taxon>
        <taxon>Bacilli</taxon>
        <taxon>Bacillales</taxon>
        <taxon>Paenibacillaceae</taxon>
        <taxon>Paenibacillus</taxon>
    </lineage>
</organism>
<evidence type="ECO:0000313" key="3">
    <source>
        <dbReference type="Proteomes" id="UP000078454"/>
    </source>
</evidence>
<gene>
    <name evidence="2" type="ORF">A8708_00370</name>
</gene>
<keyword evidence="1" id="KW-1133">Transmembrane helix</keyword>
<dbReference type="AlphaFoldDB" id="A0A198AAA6"/>
<keyword evidence="1" id="KW-0472">Membrane</keyword>
<reference evidence="2 3" key="1">
    <citation type="submission" date="2016-05" db="EMBL/GenBank/DDBJ databases">
        <title>Paenibacillus sp. 1ZS3-15 nov., isolated from the rhizosphere soil.</title>
        <authorList>
            <person name="Zhang X.X."/>
            <person name="Zhang J."/>
        </authorList>
    </citation>
    <scope>NUCLEOTIDE SEQUENCE [LARGE SCALE GENOMIC DNA]</scope>
    <source>
        <strain evidence="2 3">1ZS3-15</strain>
    </source>
</reference>
<feature type="transmembrane region" description="Helical" evidence="1">
    <location>
        <begin position="12"/>
        <end position="32"/>
    </location>
</feature>
<accession>A0A198AAA6</accession>
<dbReference type="EMBL" id="LYPB01000065">
    <property type="protein sequence ID" value="OAS18424.1"/>
    <property type="molecule type" value="Genomic_DNA"/>
</dbReference>
<feature type="transmembrane region" description="Helical" evidence="1">
    <location>
        <begin position="72"/>
        <end position="93"/>
    </location>
</feature>
<comment type="caution">
    <text evidence="2">The sequence shown here is derived from an EMBL/GenBank/DDBJ whole genome shotgun (WGS) entry which is preliminary data.</text>
</comment>
<evidence type="ECO:0000313" key="2">
    <source>
        <dbReference type="EMBL" id="OAS18424.1"/>
    </source>
</evidence>
<name>A0A198AAA6_9BACL</name>
<dbReference type="Proteomes" id="UP000078454">
    <property type="component" value="Unassembled WGS sequence"/>
</dbReference>
<evidence type="ECO:0000256" key="1">
    <source>
        <dbReference type="SAM" id="Phobius"/>
    </source>
</evidence>
<sequence length="201" mass="23803">MDEKRNYSKIIVLLLSLLSSFLLMLTCLFQWSLMDIVTPFLMPFVWLCVFCIFLTTLIVSLGFLVKRKSWKPFLIHMISILLYFFFPFTQLMINLDFAVNREERQEVLQLIESEKISPNVSYNNSIIHLPEKYQHLSKGGGDILIEDNGQEVFFFTFRGILDNFSGFIYSSYDQEPQNEDFGGDYKEVKRIDKNWYWVSSY</sequence>
<keyword evidence="3" id="KW-1185">Reference proteome</keyword>
<keyword evidence="1" id="KW-0812">Transmembrane</keyword>
<proteinExistence type="predicted"/>
<dbReference type="STRING" id="1850517.A8708_00370"/>
<feature type="transmembrane region" description="Helical" evidence="1">
    <location>
        <begin position="44"/>
        <end position="65"/>
    </location>
</feature>
<protein>
    <submittedName>
        <fullName evidence="2">Uncharacterized protein</fullName>
    </submittedName>
</protein>